<keyword evidence="2" id="KW-1185">Reference proteome</keyword>
<name>A0ABN8LZ20_9CNID</name>
<evidence type="ECO:0000313" key="1">
    <source>
        <dbReference type="EMBL" id="CAH3021973.1"/>
    </source>
</evidence>
<accession>A0ABN8LZ20</accession>
<feature type="non-terminal residue" evidence="1">
    <location>
        <position position="91"/>
    </location>
</feature>
<proteinExistence type="predicted"/>
<reference evidence="1 2" key="1">
    <citation type="submission" date="2022-05" db="EMBL/GenBank/DDBJ databases">
        <authorList>
            <consortium name="Genoscope - CEA"/>
            <person name="William W."/>
        </authorList>
    </citation>
    <scope>NUCLEOTIDE SEQUENCE [LARGE SCALE GENOMIC DNA]</scope>
</reference>
<gene>
    <name evidence="1" type="ORF">PEVE_00013654</name>
</gene>
<dbReference type="EMBL" id="CALNXI010000201">
    <property type="protein sequence ID" value="CAH3021973.1"/>
    <property type="molecule type" value="Genomic_DNA"/>
</dbReference>
<comment type="caution">
    <text evidence="1">The sequence shown here is derived from an EMBL/GenBank/DDBJ whole genome shotgun (WGS) entry which is preliminary data.</text>
</comment>
<evidence type="ECO:0008006" key="3">
    <source>
        <dbReference type="Google" id="ProtNLM"/>
    </source>
</evidence>
<organism evidence="1 2">
    <name type="scientific">Porites evermanni</name>
    <dbReference type="NCBI Taxonomy" id="104178"/>
    <lineage>
        <taxon>Eukaryota</taxon>
        <taxon>Metazoa</taxon>
        <taxon>Cnidaria</taxon>
        <taxon>Anthozoa</taxon>
        <taxon>Hexacorallia</taxon>
        <taxon>Scleractinia</taxon>
        <taxon>Fungiina</taxon>
        <taxon>Poritidae</taxon>
        <taxon>Porites</taxon>
    </lineage>
</organism>
<dbReference type="Proteomes" id="UP001159427">
    <property type="component" value="Unassembled WGS sequence"/>
</dbReference>
<protein>
    <recommendedName>
        <fullName evidence="3">Maturase K</fullName>
    </recommendedName>
</protein>
<evidence type="ECO:0000313" key="2">
    <source>
        <dbReference type="Proteomes" id="UP001159427"/>
    </source>
</evidence>
<sequence>MNKSCLQYHSSYDKLLNNINRPSLHNRRIHDVLTLVYKSFHGLAPSYVNELLIERNSSYNLHGKHSLSIPRVQSTKYGLHSFRYSASKYWN</sequence>